<dbReference type="Proteomes" id="UP000316416">
    <property type="component" value="Chromosome"/>
</dbReference>
<keyword evidence="1" id="KW-1133">Transmembrane helix</keyword>
<keyword evidence="1" id="KW-0812">Transmembrane</keyword>
<evidence type="ECO:0008006" key="4">
    <source>
        <dbReference type="Google" id="ProtNLM"/>
    </source>
</evidence>
<evidence type="ECO:0000313" key="2">
    <source>
        <dbReference type="EMBL" id="QXP44908.1"/>
    </source>
</evidence>
<reference evidence="2" key="1">
    <citation type="submission" date="2021-07" db="EMBL/GenBank/DDBJ databases">
        <title>Shewanella sp. YLB-07 whole genome sequence.</title>
        <authorList>
            <person name="Yu L."/>
        </authorList>
    </citation>
    <scope>NUCLEOTIDE SEQUENCE</scope>
    <source>
        <strain evidence="2">YLB-08</strain>
    </source>
</reference>
<organism evidence="2 3">
    <name type="scientific">Shewanella eurypsychrophilus</name>
    <dbReference type="NCBI Taxonomy" id="2593656"/>
    <lineage>
        <taxon>Bacteria</taxon>
        <taxon>Pseudomonadati</taxon>
        <taxon>Pseudomonadota</taxon>
        <taxon>Gammaproteobacteria</taxon>
        <taxon>Alteromonadales</taxon>
        <taxon>Shewanellaceae</taxon>
        <taxon>Shewanella</taxon>
    </lineage>
</organism>
<name>A0ABX8S2Y5_9GAMM</name>
<evidence type="ECO:0000313" key="3">
    <source>
        <dbReference type="Proteomes" id="UP000316416"/>
    </source>
</evidence>
<evidence type="ECO:0000256" key="1">
    <source>
        <dbReference type="SAM" id="Phobius"/>
    </source>
</evidence>
<protein>
    <recommendedName>
        <fullName evidence="4">Bacteriocin immunity protein</fullName>
    </recommendedName>
</protein>
<dbReference type="RefSeq" id="WP_185965722.1">
    <property type="nucleotide sequence ID" value="NZ_CP045503.2"/>
</dbReference>
<dbReference type="EMBL" id="CP045503">
    <property type="protein sequence ID" value="QXP44908.1"/>
    <property type="molecule type" value="Genomic_DNA"/>
</dbReference>
<gene>
    <name evidence="2" type="ORF">FM038_25930</name>
</gene>
<accession>A0ABX8S2Y5</accession>
<keyword evidence="3" id="KW-1185">Reference proteome</keyword>
<sequence>MISAVLSPIILLIVFWSHLAHSLITGDIIDWYEWIIALVTTLGYGGYFLKTWLNK</sequence>
<feature type="transmembrane region" description="Helical" evidence="1">
    <location>
        <begin position="32"/>
        <end position="49"/>
    </location>
</feature>
<proteinExistence type="predicted"/>
<keyword evidence="1" id="KW-0472">Membrane</keyword>